<organism evidence="1 2">
    <name type="scientific">Ferrimicrobium acidiphilum DSM 19497</name>
    <dbReference type="NCBI Taxonomy" id="1121877"/>
    <lineage>
        <taxon>Bacteria</taxon>
        <taxon>Bacillati</taxon>
        <taxon>Actinomycetota</taxon>
        <taxon>Acidimicrobiia</taxon>
        <taxon>Acidimicrobiales</taxon>
        <taxon>Acidimicrobiaceae</taxon>
        <taxon>Ferrimicrobium</taxon>
    </lineage>
</organism>
<dbReference type="OrthoDB" id="10019277at2"/>
<protein>
    <submittedName>
        <fullName evidence="1">Uncharacterized protein</fullName>
    </submittedName>
</protein>
<evidence type="ECO:0000313" key="1">
    <source>
        <dbReference type="EMBL" id="KJE76263.1"/>
    </source>
</evidence>
<sequence length="262" mass="28789">MLQTTLAHPEEDEAFSRLFDFTPLCTAKSRETVESVGLERLPKRSVDWGIFGALITATAVTTQNLLAERLAAISHPFSQTTDDVSEGNWVLVRSELPDVIGDMRPWTPTPIEPVMSSPAEAALAAVSDIQDWLAIGQDQVAALAGYSSRSVKNWREGMDPYPATVRRLFDLHALLGSLDRAMGTERVRLWLADTGPGGISRRERLADDAGLRSVVAEANTILFEEPTVALLHALDFEEEGQRVVAHSPDVFSSPVRRVRSRS</sequence>
<accession>A0A0D8FSL3</accession>
<proteinExistence type="predicted"/>
<dbReference type="RefSeq" id="WP_035391457.1">
    <property type="nucleotide sequence ID" value="NZ_JQKF01000046.1"/>
</dbReference>
<keyword evidence="2" id="KW-1185">Reference proteome</keyword>
<comment type="caution">
    <text evidence="1">The sequence shown here is derived from an EMBL/GenBank/DDBJ whole genome shotgun (WGS) entry which is preliminary data.</text>
</comment>
<gene>
    <name evidence="1" type="ORF">FEAC_19980</name>
</gene>
<dbReference type="GeneID" id="78373107"/>
<dbReference type="STRING" id="1121877.FEAC_19980"/>
<dbReference type="EMBL" id="JXUW01000019">
    <property type="protein sequence ID" value="KJE76263.1"/>
    <property type="molecule type" value="Genomic_DNA"/>
</dbReference>
<dbReference type="AlphaFoldDB" id="A0A0D8FSL3"/>
<reference evidence="1 2" key="1">
    <citation type="submission" date="2015-01" db="EMBL/GenBank/DDBJ databases">
        <title>Draft genome of the acidophilic iron oxidizer Ferrimicrobium acidiphilum strain T23.</title>
        <authorList>
            <person name="Poehlein A."/>
            <person name="Eisen S."/>
            <person name="Schloemann M."/>
            <person name="Johnson B.D."/>
            <person name="Daniel R."/>
            <person name="Muehling M."/>
        </authorList>
    </citation>
    <scope>NUCLEOTIDE SEQUENCE [LARGE SCALE GENOMIC DNA]</scope>
    <source>
        <strain evidence="1 2">T23</strain>
    </source>
</reference>
<name>A0A0D8FSL3_9ACTN</name>
<dbReference type="Proteomes" id="UP000032336">
    <property type="component" value="Unassembled WGS sequence"/>
</dbReference>
<evidence type="ECO:0000313" key="2">
    <source>
        <dbReference type="Proteomes" id="UP000032336"/>
    </source>
</evidence>